<sequence length="368" mass="42918">MESDNKEDNDAIMGASTPGSPSRITMDVLLIKHKAWLPTVELPESINADNVDPHTFRLKQINNVWHLCAIVKSQQKWTLNMYPMKIATQEHSLQTTIGTLNDTNSNTTLSRTRMDYLEMTLDKFGTLPVFLDHLGSLVLHTTFTIFGEGVDDDSICHAAKRCIIQAKKKIHFSTEKEEKTQKKIKNKKIIIIYFFFFLEATWHVYVYREKFCIVGMVMFCKATNKKIISGETFIQKIISQMPVQIARGKDNDFCVMYNGTDDYERYSRWKENPIALCTKIRFGLRKLIHAIFILYITQIIIIIIVYVYTLYMCMYSAYDGLIKAWEGPVRIVTSMGKQSTGKSYQFYFFYTCYLYNDPFFFKKKKKEN</sequence>
<evidence type="ECO:0000313" key="2">
    <source>
        <dbReference type="EMBL" id="ETO12577.1"/>
    </source>
</evidence>
<reference evidence="2 3" key="1">
    <citation type="journal article" date="2013" name="Curr. Biol.">
        <title>The Genome of the Foraminiferan Reticulomyxa filosa.</title>
        <authorList>
            <person name="Glockner G."/>
            <person name="Hulsmann N."/>
            <person name="Schleicher M."/>
            <person name="Noegel A.A."/>
            <person name="Eichinger L."/>
            <person name="Gallinger C."/>
            <person name="Pawlowski J."/>
            <person name="Sierra R."/>
            <person name="Euteneuer U."/>
            <person name="Pillet L."/>
            <person name="Moustafa A."/>
            <person name="Platzer M."/>
            <person name="Groth M."/>
            <person name="Szafranski K."/>
            <person name="Schliwa M."/>
        </authorList>
    </citation>
    <scope>NUCLEOTIDE SEQUENCE [LARGE SCALE GENOMIC DNA]</scope>
</reference>
<name>X6MGN3_RETFI</name>
<protein>
    <submittedName>
        <fullName evidence="2">Uncharacterized protein</fullName>
    </submittedName>
</protein>
<keyword evidence="1" id="KW-0472">Membrane</keyword>
<dbReference type="Proteomes" id="UP000023152">
    <property type="component" value="Unassembled WGS sequence"/>
</dbReference>
<dbReference type="EMBL" id="ASPP01021273">
    <property type="protein sequence ID" value="ETO12577.1"/>
    <property type="molecule type" value="Genomic_DNA"/>
</dbReference>
<feature type="transmembrane region" description="Helical" evidence="1">
    <location>
        <begin position="189"/>
        <end position="207"/>
    </location>
</feature>
<proteinExistence type="predicted"/>
<keyword evidence="1" id="KW-1133">Transmembrane helix</keyword>
<comment type="caution">
    <text evidence="2">The sequence shown here is derived from an EMBL/GenBank/DDBJ whole genome shotgun (WGS) entry which is preliminary data.</text>
</comment>
<evidence type="ECO:0000313" key="3">
    <source>
        <dbReference type="Proteomes" id="UP000023152"/>
    </source>
</evidence>
<gene>
    <name evidence="2" type="ORF">RFI_24798</name>
</gene>
<keyword evidence="1" id="KW-0812">Transmembrane</keyword>
<evidence type="ECO:0000256" key="1">
    <source>
        <dbReference type="SAM" id="Phobius"/>
    </source>
</evidence>
<accession>X6MGN3</accession>
<keyword evidence="3" id="KW-1185">Reference proteome</keyword>
<dbReference type="AlphaFoldDB" id="X6MGN3"/>
<organism evidence="2 3">
    <name type="scientific">Reticulomyxa filosa</name>
    <dbReference type="NCBI Taxonomy" id="46433"/>
    <lineage>
        <taxon>Eukaryota</taxon>
        <taxon>Sar</taxon>
        <taxon>Rhizaria</taxon>
        <taxon>Retaria</taxon>
        <taxon>Foraminifera</taxon>
        <taxon>Monothalamids</taxon>
        <taxon>Reticulomyxidae</taxon>
        <taxon>Reticulomyxa</taxon>
    </lineage>
</organism>
<feature type="transmembrane region" description="Helical" evidence="1">
    <location>
        <begin position="287"/>
        <end position="311"/>
    </location>
</feature>